<keyword evidence="3" id="KW-1185">Reference proteome</keyword>
<evidence type="ECO:0000313" key="3">
    <source>
        <dbReference type="Proteomes" id="UP000187941"/>
    </source>
</evidence>
<proteinExistence type="predicted"/>
<evidence type="ECO:0008006" key="4">
    <source>
        <dbReference type="Google" id="ProtNLM"/>
    </source>
</evidence>
<evidence type="ECO:0000256" key="1">
    <source>
        <dbReference type="SAM" id="MobiDB-lite"/>
    </source>
</evidence>
<reference evidence="2 3" key="1">
    <citation type="submission" date="2016-01" db="EMBL/GenBank/DDBJ databases">
        <authorList>
            <person name="Oliw E.H."/>
        </authorList>
    </citation>
    <scope>NUCLEOTIDE SEQUENCE [LARGE SCALE GENOMIC DNA]</scope>
    <source>
        <strain evidence="2 3">DY10</strain>
    </source>
</reference>
<dbReference type="KEGG" id="smon:AWR27_09420"/>
<dbReference type="Pfam" id="PF14054">
    <property type="entry name" value="DUF4249"/>
    <property type="match status" value="1"/>
</dbReference>
<sequence>MNFRITILLSVILLLFIAVACVDPYQPDFKATVDVVVVDGTINNLPEPQVIQLNRSRADPVTGRFGVLPIRNAKVDIIVNGDQTLSLVETQNGTYQLPSDFKGKVGASYQLRFTLDDGTRYESTPEVMPAVVPISRLSHRFNANSLPAKRPDGQPSRVRDATDIFVDWQDPPSTVNYYRWNWILWERQAWCRSCGNGYYLIWNRNNTNLLYEDCYTLQNTGSVSGPSPPYFINDYRCRTPCWEILYGYDINLFDDAFSNGGQLTGRLVARIPFYQSEGCLVEIRQASLTRQAHRYFQQLQQQTQNSGGLADTPPAAPIGNIRNKTNQAEAVVGYFTAAGISAQRYWLDRLDATGNPPGLFQALNNLEPSPEDILVDPNNDRGKPAPDFVGGTKNQSRPPTAVCEPSDSRTPFMPAGWRE</sequence>
<dbReference type="EMBL" id="CP014263">
    <property type="protein sequence ID" value="AQG79520.1"/>
    <property type="molecule type" value="Genomic_DNA"/>
</dbReference>
<accession>A0A1P9WW12</accession>
<dbReference type="AlphaFoldDB" id="A0A1P9WW12"/>
<dbReference type="STRING" id="1178516.AWR27_09420"/>
<gene>
    <name evidence="2" type="ORF">AWR27_09420</name>
</gene>
<protein>
    <recommendedName>
        <fullName evidence="4">DUF4249 domain-containing protein</fullName>
    </recommendedName>
</protein>
<dbReference type="Proteomes" id="UP000187941">
    <property type="component" value="Chromosome"/>
</dbReference>
<feature type="region of interest" description="Disordered" evidence="1">
    <location>
        <begin position="369"/>
        <end position="419"/>
    </location>
</feature>
<evidence type="ECO:0000313" key="2">
    <source>
        <dbReference type="EMBL" id="AQG79520.1"/>
    </source>
</evidence>
<dbReference type="PROSITE" id="PS51257">
    <property type="entry name" value="PROKAR_LIPOPROTEIN"/>
    <property type="match status" value="1"/>
</dbReference>
<dbReference type="InterPro" id="IPR025345">
    <property type="entry name" value="DUF4249"/>
</dbReference>
<dbReference type="RefSeq" id="WP_077130954.1">
    <property type="nucleotide sequence ID" value="NZ_CP014263.1"/>
</dbReference>
<organism evidence="2 3">
    <name type="scientific">Spirosoma montaniterrae</name>
    <dbReference type="NCBI Taxonomy" id="1178516"/>
    <lineage>
        <taxon>Bacteria</taxon>
        <taxon>Pseudomonadati</taxon>
        <taxon>Bacteroidota</taxon>
        <taxon>Cytophagia</taxon>
        <taxon>Cytophagales</taxon>
        <taxon>Cytophagaceae</taxon>
        <taxon>Spirosoma</taxon>
    </lineage>
</organism>
<name>A0A1P9WW12_9BACT</name>